<dbReference type="InterPro" id="IPR006689">
    <property type="entry name" value="Small_GTPase_ARF/SAR"/>
</dbReference>
<dbReference type="InterPro" id="IPR027417">
    <property type="entry name" value="P-loop_NTPase"/>
</dbReference>
<dbReference type="CDD" id="cd00878">
    <property type="entry name" value="Arf_Arl"/>
    <property type="match status" value="1"/>
</dbReference>
<feature type="binding site" evidence="13">
    <location>
        <position position="70"/>
    </location>
    <ligand>
        <name>GTP</name>
        <dbReference type="ChEBI" id="CHEBI:37565"/>
    </ligand>
</feature>
<evidence type="ECO:0000256" key="1">
    <source>
        <dbReference type="ARBA" id="ARBA00004444"/>
    </source>
</evidence>
<dbReference type="EMBL" id="BDGG01000012">
    <property type="protein sequence ID" value="GAV05269.1"/>
    <property type="molecule type" value="Genomic_DNA"/>
</dbReference>
<dbReference type="Pfam" id="PF00025">
    <property type="entry name" value="Arf"/>
    <property type="match status" value="1"/>
</dbReference>
<dbReference type="GO" id="GO:0005525">
    <property type="term" value="F:GTP binding"/>
    <property type="evidence" value="ECO:0007669"/>
    <property type="project" value="UniProtKB-KW"/>
</dbReference>
<dbReference type="SUPFAM" id="SSF52540">
    <property type="entry name" value="P-loop containing nucleoside triphosphate hydrolases"/>
    <property type="match status" value="1"/>
</dbReference>
<keyword evidence="14" id="KW-0479">Metal-binding</keyword>
<evidence type="ECO:0000313" key="16">
    <source>
        <dbReference type="EMBL" id="GAV05269.1"/>
    </source>
</evidence>
<comment type="subcellular location">
    <subcellularLocation>
        <location evidence="1">Golgi apparatus membrane</location>
        <topology evidence="1">Lipid-anchor</topology>
        <orientation evidence="1">Cytoplasmic side</orientation>
    </subcellularLocation>
</comment>
<evidence type="ECO:0000256" key="12">
    <source>
        <dbReference type="ARBA" id="ARBA00048098"/>
    </source>
</evidence>
<evidence type="ECO:0000256" key="14">
    <source>
        <dbReference type="PIRSR" id="PIRSR606689-2"/>
    </source>
</evidence>
<dbReference type="PROSITE" id="PS51417">
    <property type="entry name" value="ARF"/>
    <property type="match status" value="1"/>
</dbReference>
<sequence length="183" mass="20658">MGVFFSNLWNTLFETKPISILMVGLDAAGKTTILFKLKLGEVISTIPTIGFNVENVVYKNLTFTVWDVGGQFILRKLWHHYYQNAHALIFVVDCSDQTRVEEAREELFGVLEADELRNAPVLIFANKRDLPHTMSAAQLTAALHLDKLGGRQWYVQASTATTGEGLYEGLDWLARELSKRPRS</sequence>
<dbReference type="GO" id="GO:0015031">
    <property type="term" value="P:protein transport"/>
    <property type="evidence" value="ECO:0007669"/>
    <property type="project" value="UniProtKB-KW"/>
</dbReference>
<evidence type="ECO:0000256" key="3">
    <source>
        <dbReference type="ARBA" id="ARBA00011984"/>
    </source>
</evidence>
<keyword evidence="10 13" id="KW-0342">GTP-binding</keyword>
<dbReference type="NCBIfam" id="TIGR00231">
    <property type="entry name" value="small_GTP"/>
    <property type="match status" value="1"/>
</dbReference>
<dbReference type="SMART" id="SM00178">
    <property type="entry name" value="SAR"/>
    <property type="match status" value="1"/>
</dbReference>
<dbReference type="InterPro" id="IPR024156">
    <property type="entry name" value="Small_GTPase_ARF"/>
</dbReference>
<evidence type="ECO:0000256" key="11">
    <source>
        <dbReference type="ARBA" id="ARBA00023288"/>
    </source>
</evidence>
<evidence type="ECO:0000256" key="8">
    <source>
        <dbReference type="ARBA" id="ARBA00022927"/>
    </source>
</evidence>
<dbReference type="GO" id="GO:0016192">
    <property type="term" value="P:vesicle-mediated transport"/>
    <property type="evidence" value="ECO:0007669"/>
    <property type="project" value="UniProtKB-KW"/>
</dbReference>
<keyword evidence="6 13" id="KW-0547">Nucleotide-binding</keyword>
<comment type="catalytic activity">
    <reaction evidence="12">
        <text>GTP + H2O = GDP + phosphate + H(+)</text>
        <dbReference type="Rhea" id="RHEA:19669"/>
        <dbReference type="ChEBI" id="CHEBI:15377"/>
        <dbReference type="ChEBI" id="CHEBI:15378"/>
        <dbReference type="ChEBI" id="CHEBI:37565"/>
        <dbReference type="ChEBI" id="CHEBI:43474"/>
        <dbReference type="ChEBI" id="CHEBI:58189"/>
        <dbReference type="EC" id="3.6.5.2"/>
    </reaction>
</comment>
<organism evidence="16 17">
    <name type="scientific">Ramazzottius varieornatus</name>
    <name type="common">Water bear</name>
    <name type="synonym">Tardigrade</name>
    <dbReference type="NCBI Taxonomy" id="947166"/>
    <lineage>
        <taxon>Eukaryota</taxon>
        <taxon>Metazoa</taxon>
        <taxon>Ecdysozoa</taxon>
        <taxon>Tardigrada</taxon>
        <taxon>Eutardigrada</taxon>
        <taxon>Parachela</taxon>
        <taxon>Hypsibioidea</taxon>
        <taxon>Ramazzottiidae</taxon>
        <taxon>Ramazzottius</taxon>
    </lineage>
</organism>
<keyword evidence="17" id="KW-1185">Reference proteome</keyword>
<dbReference type="Gene3D" id="3.40.50.300">
    <property type="entry name" value="P-loop containing nucleotide triphosphate hydrolases"/>
    <property type="match status" value="1"/>
</dbReference>
<protein>
    <recommendedName>
        <fullName evidence="3">small monomeric GTPase</fullName>
        <ecNumber evidence="3">3.6.5.2</ecNumber>
    </recommendedName>
</protein>
<name>A0A1D1W2W6_RAMVA</name>
<dbReference type="Proteomes" id="UP000186922">
    <property type="component" value="Unassembled WGS sequence"/>
</dbReference>
<evidence type="ECO:0000256" key="10">
    <source>
        <dbReference type="ARBA" id="ARBA00023134"/>
    </source>
</evidence>
<evidence type="ECO:0000256" key="2">
    <source>
        <dbReference type="ARBA" id="ARBA00010290"/>
    </source>
</evidence>
<dbReference type="GO" id="GO:0003925">
    <property type="term" value="F:G protein activity"/>
    <property type="evidence" value="ECO:0007669"/>
    <property type="project" value="UniProtKB-EC"/>
</dbReference>
<evidence type="ECO:0000256" key="7">
    <source>
        <dbReference type="ARBA" id="ARBA00022892"/>
    </source>
</evidence>
<feature type="binding site" evidence="13">
    <location>
        <begin position="126"/>
        <end position="129"/>
    </location>
    <ligand>
        <name>GTP</name>
        <dbReference type="ChEBI" id="CHEBI:37565"/>
    </ligand>
</feature>
<feature type="binding site" evidence="13">
    <location>
        <begin position="24"/>
        <end position="31"/>
    </location>
    <ligand>
        <name>GTP</name>
        <dbReference type="ChEBI" id="CHEBI:37565"/>
    </ligand>
</feature>
<gene>
    <name evidence="16" type="primary">RvY_15426</name>
    <name evidence="16" type="synonym">RvY_15426.1</name>
    <name evidence="16" type="ORF">RvY_15426-1</name>
</gene>
<dbReference type="GO" id="GO:0046872">
    <property type="term" value="F:metal ion binding"/>
    <property type="evidence" value="ECO:0007669"/>
    <property type="project" value="UniProtKB-KW"/>
</dbReference>
<dbReference type="SMART" id="SM00177">
    <property type="entry name" value="ARF"/>
    <property type="match status" value="1"/>
</dbReference>
<dbReference type="InterPro" id="IPR005225">
    <property type="entry name" value="Small_GTP-bd"/>
</dbReference>
<dbReference type="EC" id="3.6.5.2" evidence="3"/>
<feature type="binding site" evidence="14">
    <location>
        <position position="48"/>
    </location>
    <ligand>
        <name>Mg(2+)</name>
        <dbReference type="ChEBI" id="CHEBI:18420"/>
    </ligand>
</feature>
<keyword evidence="8" id="KW-0653">Protein transport</keyword>
<dbReference type="AlphaFoldDB" id="A0A1D1W2W6"/>
<keyword evidence="11" id="KW-0449">Lipoprotein</keyword>
<comment type="caution">
    <text evidence="16">The sequence shown here is derived from an EMBL/GenBank/DDBJ whole genome shotgun (WGS) entry which is preliminary data.</text>
</comment>
<evidence type="ECO:0000256" key="13">
    <source>
        <dbReference type="PIRSR" id="PIRSR606689-1"/>
    </source>
</evidence>
<dbReference type="STRING" id="947166.A0A1D1W2W6"/>
<keyword evidence="14" id="KW-0460">Magnesium</keyword>
<dbReference type="PRINTS" id="PR00328">
    <property type="entry name" value="SAR1GTPBP"/>
</dbReference>
<dbReference type="FunFam" id="3.40.50.300:FF:003500">
    <property type="entry name" value="ADP-ribosylation factor 1"/>
    <property type="match status" value="1"/>
</dbReference>
<proteinExistence type="inferred from homology"/>
<evidence type="ECO:0000256" key="9">
    <source>
        <dbReference type="ARBA" id="ARBA00023034"/>
    </source>
</evidence>
<keyword evidence="5" id="KW-0519">Myristate</keyword>
<evidence type="ECO:0000256" key="15">
    <source>
        <dbReference type="RuleBase" id="RU003925"/>
    </source>
</evidence>
<keyword evidence="4" id="KW-0813">Transport</keyword>
<comment type="similarity">
    <text evidence="2 15">Belongs to the small GTPase superfamily. Arf family.</text>
</comment>
<feature type="binding site" evidence="14">
    <location>
        <position position="31"/>
    </location>
    <ligand>
        <name>Mg(2+)</name>
        <dbReference type="ChEBI" id="CHEBI:18420"/>
    </ligand>
</feature>
<dbReference type="GO" id="GO:0000139">
    <property type="term" value="C:Golgi membrane"/>
    <property type="evidence" value="ECO:0007669"/>
    <property type="project" value="UniProtKB-SubCell"/>
</dbReference>
<reference evidence="16 17" key="1">
    <citation type="journal article" date="2016" name="Nat. Commun.">
        <title>Extremotolerant tardigrade genome and improved radiotolerance of human cultured cells by tardigrade-unique protein.</title>
        <authorList>
            <person name="Hashimoto T."/>
            <person name="Horikawa D.D."/>
            <person name="Saito Y."/>
            <person name="Kuwahara H."/>
            <person name="Kozuka-Hata H."/>
            <person name="Shin-I T."/>
            <person name="Minakuchi Y."/>
            <person name="Ohishi K."/>
            <person name="Motoyama A."/>
            <person name="Aizu T."/>
            <person name="Enomoto A."/>
            <person name="Kondo K."/>
            <person name="Tanaka S."/>
            <person name="Hara Y."/>
            <person name="Koshikawa S."/>
            <person name="Sagara H."/>
            <person name="Miura T."/>
            <person name="Yokobori S."/>
            <person name="Miyagawa K."/>
            <person name="Suzuki Y."/>
            <person name="Kubo T."/>
            <person name="Oyama M."/>
            <person name="Kohara Y."/>
            <person name="Fujiyama A."/>
            <person name="Arakawa K."/>
            <person name="Katayama T."/>
            <person name="Toyoda A."/>
            <person name="Kunieda T."/>
        </authorList>
    </citation>
    <scope>NUCLEOTIDE SEQUENCE [LARGE SCALE GENOMIC DNA]</scope>
    <source>
        <strain evidence="16 17">YOKOZUNA-1</strain>
    </source>
</reference>
<evidence type="ECO:0000313" key="17">
    <source>
        <dbReference type="Proteomes" id="UP000186922"/>
    </source>
</evidence>
<evidence type="ECO:0000256" key="6">
    <source>
        <dbReference type="ARBA" id="ARBA00022741"/>
    </source>
</evidence>
<dbReference type="OrthoDB" id="2011769at2759"/>
<keyword evidence="9" id="KW-0333">Golgi apparatus</keyword>
<evidence type="ECO:0000256" key="4">
    <source>
        <dbReference type="ARBA" id="ARBA00022448"/>
    </source>
</evidence>
<accession>A0A1D1W2W6</accession>
<evidence type="ECO:0000256" key="5">
    <source>
        <dbReference type="ARBA" id="ARBA00022707"/>
    </source>
</evidence>
<keyword evidence="7" id="KW-0931">ER-Golgi transport</keyword>
<dbReference type="PANTHER" id="PTHR11711">
    <property type="entry name" value="ADP RIBOSYLATION FACTOR-RELATED"/>
    <property type="match status" value="1"/>
</dbReference>